<dbReference type="InterPro" id="IPR003593">
    <property type="entry name" value="AAA+_ATPase"/>
</dbReference>
<evidence type="ECO:0000256" key="3">
    <source>
        <dbReference type="ARBA" id="ARBA00022448"/>
    </source>
</evidence>
<dbReference type="GO" id="GO:0005524">
    <property type="term" value="F:ATP binding"/>
    <property type="evidence" value="ECO:0007669"/>
    <property type="project" value="UniProtKB-KW"/>
</dbReference>
<keyword evidence="5 7" id="KW-0067">ATP-binding</keyword>
<dbReference type="PANTHER" id="PTHR43776">
    <property type="entry name" value="TRANSPORT ATP-BINDING PROTEIN"/>
    <property type="match status" value="1"/>
</dbReference>
<dbReference type="InterPro" id="IPR013563">
    <property type="entry name" value="Oligopep_ABC_C"/>
</dbReference>
<keyword evidence="8" id="KW-1185">Reference proteome</keyword>
<evidence type="ECO:0000256" key="4">
    <source>
        <dbReference type="ARBA" id="ARBA00022741"/>
    </source>
</evidence>
<accession>A0ABT8XB49</accession>
<organism evidence="7 8">
    <name type="scientific">Shinella curvata</name>
    <dbReference type="NCBI Taxonomy" id="1817964"/>
    <lineage>
        <taxon>Bacteria</taxon>
        <taxon>Pseudomonadati</taxon>
        <taxon>Pseudomonadota</taxon>
        <taxon>Alphaproteobacteria</taxon>
        <taxon>Hyphomicrobiales</taxon>
        <taxon>Rhizobiaceae</taxon>
        <taxon>Shinella</taxon>
    </lineage>
</organism>
<comment type="subcellular location">
    <subcellularLocation>
        <location evidence="1">Cell inner membrane</location>
        <topology evidence="1">Peripheral membrane protein</topology>
    </subcellularLocation>
</comment>
<evidence type="ECO:0000256" key="1">
    <source>
        <dbReference type="ARBA" id="ARBA00004417"/>
    </source>
</evidence>
<feature type="domain" description="ABC transporter" evidence="6">
    <location>
        <begin position="8"/>
        <end position="259"/>
    </location>
</feature>
<evidence type="ECO:0000259" key="6">
    <source>
        <dbReference type="PROSITE" id="PS50893"/>
    </source>
</evidence>
<evidence type="ECO:0000313" key="7">
    <source>
        <dbReference type="EMBL" id="MDO6120960.1"/>
    </source>
</evidence>
<dbReference type="RefSeq" id="WP_244761611.1">
    <property type="nucleotide sequence ID" value="NZ_JALJCJ010000004.1"/>
</dbReference>
<comment type="caution">
    <text evidence="7">The sequence shown here is derived from an EMBL/GenBank/DDBJ whole genome shotgun (WGS) entry which is preliminary data.</text>
</comment>
<dbReference type="CDD" id="cd03257">
    <property type="entry name" value="ABC_NikE_OppD_transporters"/>
    <property type="match status" value="2"/>
</dbReference>
<dbReference type="PROSITE" id="PS50893">
    <property type="entry name" value="ABC_TRANSPORTER_2"/>
    <property type="match status" value="2"/>
</dbReference>
<proteinExistence type="inferred from homology"/>
<gene>
    <name evidence="7" type="ORF">GB928_007175</name>
</gene>
<keyword evidence="4" id="KW-0547">Nucleotide-binding</keyword>
<dbReference type="InterPro" id="IPR027417">
    <property type="entry name" value="P-loop_NTPase"/>
</dbReference>
<dbReference type="Pfam" id="PF08352">
    <property type="entry name" value="oligo_HPY"/>
    <property type="match status" value="2"/>
</dbReference>
<comment type="similarity">
    <text evidence="2">Belongs to the ABC transporter superfamily.</text>
</comment>
<protein>
    <submittedName>
        <fullName evidence="7">ABC transporter ATP-binding protein</fullName>
    </submittedName>
</protein>
<reference evidence="7" key="1">
    <citation type="submission" date="2022-04" db="EMBL/GenBank/DDBJ databases">
        <title>Shinella lacus sp. nov., a novel member of the genus Shinella from water.</title>
        <authorList>
            <person name="Deng Y."/>
        </authorList>
    </citation>
    <scope>NUCLEOTIDE SEQUENCE</scope>
    <source>
        <strain evidence="7">JCM 31239</strain>
    </source>
</reference>
<dbReference type="NCBIfam" id="NF007739">
    <property type="entry name" value="PRK10419.1"/>
    <property type="match status" value="2"/>
</dbReference>
<dbReference type="Pfam" id="PF00005">
    <property type="entry name" value="ABC_tran"/>
    <property type="match status" value="2"/>
</dbReference>
<dbReference type="Gene3D" id="3.40.50.300">
    <property type="entry name" value="P-loop containing nucleotide triphosphate hydrolases"/>
    <property type="match status" value="2"/>
</dbReference>
<dbReference type="EMBL" id="WHSC02000002">
    <property type="protein sequence ID" value="MDO6120960.1"/>
    <property type="molecule type" value="Genomic_DNA"/>
</dbReference>
<sequence length="549" mass="59701">MSDRKIVLEIRGLIVEAMLAKASVTEIVKGVSLELREGQVLGLVGESGAGKSTIGLASMGYFKPGCSPVAGEISFCGSSLLEISEAERRSIRGVRAAYVAQSAAASFNPSKRLMDQVVEAAVSRGELQRVDAELRAVELFRSLQLPDPESFGRKYPHQVSGGQLQRAMTAMALMCDPELIVFDEPTTALDVTTQVEVLLAIKAAIEERGVAALYISHDLAVVAQIADEVAVLRYGEIVERGPVTQMLESPVHPYTKSLWAVREMHGGSHPSRGRLLDVSGIEASYGAFKVLQDIEFTIERGQTVALVGESGSGKSTLGRVISGLLSPESGTVHLGEEALPRKANDRSRDMLRRVQLIYQSADTALNPRQKVSKIVGRPLSFFHGMRGAKKRSRMVDLMNMVELDPSYLDRFPTQLSGGQKQRVAIARALAAEPELIICDEITSALDQVVQAGILKMLDELQERLGVSYLFITHDLEVVKAISDRVVVMSGGRIVEQGPKSEVIHAPSEEYTRRLLNAVPQMSPGWLDGLVSRQVPNASVTSREPVRLSR</sequence>
<dbReference type="SMART" id="SM00382">
    <property type="entry name" value="AAA"/>
    <property type="match status" value="2"/>
</dbReference>
<dbReference type="InterPro" id="IPR003439">
    <property type="entry name" value="ABC_transporter-like_ATP-bd"/>
</dbReference>
<dbReference type="SUPFAM" id="SSF52540">
    <property type="entry name" value="P-loop containing nucleoside triphosphate hydrolases"/>
    <property type="match status" value="2"/>
</dbReference>
<dbReference type="PROSITE" id="PS00211">
    <property type="entry name" value="ABC_TRANSPORTER_1"/>
    <property type="match status" value="1"/>
</dbReference>
<dbReference type="PANTHER" id="PTHR43776:SF7">
    <property type="entry name" value="D,D-DIPEPTIDE TRANSPORT ATP-BINDING PROTEIN DDPF-RELATED"/>
    <property type="match status" value="1"/>
</dbReference>
<feature type="domain" description="ABC transporter" evidence="6">
    <location>
        <begin position="273"/>
        <end position="515"/>
    </location>
</feature>
<evidence type="ECO:0000256" key="5">
    <source>
        <dbReference type="ARBA" id="ARBA00022840"/>
    </source>
</evidence>
<evidence type="ECO:0000256" key="2">
    <source>
        <dbReference type="ARBA" id="ARBA00005417"/>
    </source>
</evidence>
<name>A0ABT8XB49_9HYPH</name>
<dbReference type="InterPro" id="IPR050319">
    <property type="entry name" value="ABC_transp_ATP-bind"/>
</dbReference>
<dbReference type="Proteomes" id="UP001177080">
    <property type="component" value="Unassembled WGS sequence"/>
</dbReference>
<dbReference type="InterPro" id="IPR017871">
    <property type="entry name" value="ABC_transporter-like_CS"/>
</dbReference>
<evidence type="ECO:0000313" key="8">
    <source>
        <dbReference type="Proteomes" id="UP001177080"/>
    </source>
</evidence>
<keyword evidence="3" id="KW-0813">Transport</keyword>